<evidence type="ECO:0008006" key="9">
    <source>
        <dbReference type="Google" id="ProtNLM"/>
    </source>
</evidence>
<keyword evidence="2" id="KW-1003">Cell membrane</keyword>
<evidence type="ECO:0000256" key="2">
    <source>
        <dbReference type="ARBA" id="ARBA00022475"/>
    </source>
</evidence>
<feature type="transmembrane region" description="Helical" evidence="6">
    <location>
        <begin position="227"/>
        <end position="244"/>
    </location>
</feature>
<feature type="transmembrane region" description="Helical" evidence="6">
    <location>
        <begin position="115"/>
        <end position="134"/>
    </location>
</feature>
<keyword evidence="4 6" id="KW-1133">Transmembrane helix</keyword>
<keyword evidence="5 6" id="KW-0472">Membrane</keyword>
<dbReference type="RefSeq" id="WP_099647261.1">
    <property type="nucleotide sequence ID" value="NZ_KZ319298.1"/>
</dbReference>
<organism evidence="7 8">
    <name type="scientific">Leeuwenhoekiella nanhaiensis</name>
    <dbReference type="NCBI Taxonomy" id="1655491"/>
    <lineage>
        <taxon>Bacteria</taxon>
        <taxon>Pseudomonadati</taxon>
        <taxon>Bacteroidota</taxon>
        <taxon>Flavobacteriia</taxon>
        <taxon>Flavobacteriales</taxon>
        <taxon>Flavobacteriaceae</taxon>
        <taxon>Leeuwenhoekiella</taxon>
    </lineage>
</organism>
<feature type="transmembrane region" description="Helical" evidence="6">
    <location>
        <begin position="256"/>
        <end position="278"/>
    </location>
</feature>
<accession>A0A2G1VNF1</accession>
<evidence type="ECO:0000256" key="1">
    <source>
        <dbReference type="ARBA" id="ARBA00004651"/>
    </source>
</evidence>
<feature type="transmembrane region" description="Helical" evidence="6">
    <location>
        <begin position="330"/>
        <end position="351"/>
    </location>
</feature>
<reference evidence="7 8" key="1">
    <citation type="submission" date="2017-08" db="EMBL/GenBank/DDBJ databases">
        <title>The whole genome shortgun sequences of strain Leeuwenhoekiella nanhaiensis G18 from the South China Sea.</title>
        <authorList>
            <person name="Liu Q."/>
        </authorList>
    </citation>
    <scope>NUCLEOTIDE SEQUENCE [LARGE SCALE GENOMIC DNA]</scope>
    <source>
        <strain evidence="7 8">G18</strain>
    </source>
</reference>
<dbReference type="OrthoDB" id="1186186at2"/>
<keyword evidence="3 6" id="KW-0812">Transmembrane</keyword>
<evidence type="ECO:0000313" key="8">
    <source>
        <dbReference type="Proteomes" id="UP000229433"/>
    </source>
</evidence>
<feature type="transmembrane region" description="Helical" evidence="6">
    <location>
        <begin position="179"/>
        <end position="195"/>
    </location>
</feature>
<dbReference type="Proteomes" id="UP000229433">
    <property type="component" value="Unassembled WGS sequence"/>
</dbReference>
<feature type="transmembrane region" description="Helical" evidence="6">
    <location>
        <begin position="86"/>
        <end position="109"/>
    </location>
</feature>
<feature type="transmembrane region" description="Helical" evidence="6">
    <location>
        <begin position="363"/>
        <end position="379"/>
    </location>
</feature>
<feature type="transmembrane region" description="Helical" evidence="6">
    <location>
        <begin position="40"/>
        <end position="65"/>
    </location>
</feature>
<feature type="transmembrane region" description="Helical" evidence="6">
    <location>
        <begin position="12"/>
        <end position="34"/>
    </location>
</feature>
<dbReference type="EMBL" id="NQXA01000016">
    <property type="protein sequence ID" value="PHQ28286.1"/>
    <property type="molecule type" value="Genomic_DNA"/>
</dbReference>
<feature type="transmembrane region" description="Helical" evidence="6">
    <location>
        <begin position="290"/>
        <end position="310"/>
    </location>
</feature>
<evidence type="ECO:0000256" key="4">
    <source>
        <dbReference type="ARBA" id="ARBA00022989"/>
    </source>
</evidence>
<gene>
    <name evidence="7" type="ORF">CJ305_15735</name>
</gene>
<dbReference type="PANTHER" id="PTHR30250:SF11">
    <property type="entry name" value="O-ANTIGEN TRANSPORTER-RELATED"/>
    <property type="match status" value="1"/>
</dbReference>
<dbReference type="PANTHER" id="PTHR30250">
    <property type="entry name" value="PST FAMILY PREDICTED COLANIC ACID TRANSPORTER"/>
    <property type="match status" value="1"/>
</dbReference>
<evidence type="ECO:0000256" key="3">
    <source>
        <dbReference type="ARBA" id="ARBA00022692"/>
    </source>
</evidence>
<comment type="caution">
    <text evidence="7">The sequence shown here is derived from an EMBL/GenBank/DDBJ whole genome shotgun (WGS) entry which is preliminary data.</text>
</comment>
<dbReference type="GO" id="GO:0005886">
    <property type="term" value="C:plasma membrane"/>
    <property type="evidence" value="ECO:0007669"/>
    <property type="project" value="UniProtKB-SubCell"/>
</dbReference>
<keyword evidence="8" id="KW-1185">Reference proteome</keyword>
<protein>
    <recommendedName>
        <fullName evidence="9">Polysaccharide biosynthesis protein</fullName>
    </recommendedName>
</protein>
<dbReference type="InterPro" id="IPR050833">
    <property type="entry name" value="Poly_Biosynth_Transport"/>
</dbReference>
<evidence type="ECO:0000313" key="7">
    <source>
        <dbReference type="EMBL" id="PHQ28286.1"/>
    </source>
</evidence>
<dbReference type="AlphaFoldDB" id="A0A2G1VNF1"/>
<evidence type="ECO:0000256" key="6">
    <source>
        <dbReference type="SAM" id="Phobius"/>
    </source>
</evidence>
<name>A0A2G1VNF1_9FLAO</name>
<feature type="transmembrane region" description="Helical" evidence="6">
    <location>
        <begin position="385"/>
        <end position="404"/>
    </location>
</feature>
<comment type="subcellular location">
    <subcellularLocation>
        <location evidence="1">Cell membrane</location>
        <topology evidence="1">Multi-pass membrane protein</topology>
    </subcellularLocation>
</comment>
<proteinExistence type="predicted"/>
<sequence>MTSLAKTKMIGGVVFLQLTSFLITFGTSIIIIRELTKEDYAIFTVCFQILGMVAVMTSSGITPTFKRLSGSFWDRSSFFSSIVASLLYLRNKLLFVVVPVSLIIATILIVRQTGFAFEVILWIFLLGVLVIIEVKRSMYLEILRSQMQIGKVQLSENLLNACKLIFGLIILIINQVEVLLASYILASILALFYTRSKALKHYDPKTESRYLYTNLMFKKYKELLPNSIYYIIQSQLILFLLVFFQNSDGVADYGAIGKISIVFNVFNVVILNVFATEFSRKREINKLRKTYLNIIAVSMLVCVFTYFVVFLLQSFILDIFGEKYQGLEKLLMVLTATSCVTFLFSTIGMLNNAKAWVRYNSKFAIPLSTAAIILGVILLDFSNIYHIVLFSIFPVVSTGFLKIADSLKGLKILKL</sequence>
<evidence type="ECO:0000256" key="5">
    <source>
        <dbReference type="ARBA" id="ARBA00023136"/>
    </source>
</evidence>